<dbReference type="GO" id="GO:0003676">
    <property type="term" value="F:nucleic acid binding"/>
    <property type="evidence" value="ECO:0007669"/>
    <property type="project" value="InterPro"/>
</dbReference>
<reference evidence="4" key="2">
    <citation type="submission" date="2025-09" db="UniProtKB">
        <authorList>
            <consortium name="Ensembl"/>
        </authorList>
    </citation>
    <scope>IDENTIFICATION</scope>
</reference>
<keyword evidence="1" id="KW-0479">Metal-binding</keyword>
<evidence type="ECO:0000259" key="3">
    <source>
        <dbReference type="PROSITE" id="PS50158"/>
    </source>
</evidence>
<dbReference type="InterPro" id="IPR036875">
    <property type="entry name" value="Znf_CCHC_sf"/>
</dbReference>
<name>A0A8C4NF13_EPTBU</name>
<dbReference type="Ensembl" id="ENSEBUT00000007182.1">
    <property type="protein sequence ID" value="ENSEBUP00000006720.1"/>
    <property type="gene ID" value="ENSEBUG00000004436.1"/>
</dbReference>
<keyword evidence="5" id="KW-1185">Reference proteome</keyword>
<evidence type="ECO:0000256" key="2">
    <source>
        <dbReference type="SAM" id="MobiDB-lite"/>
    </source>
</evidence>
<keyword evidence="1" id="KW-0862">Zinc</keyword>
<dbReference type="Gene3D" id="4.10.60.10">
    <property type="entry name" value="Zinc finger, CCHC-type"/>
    <property type="match status" value="1"/>
</dbReference>
<dbReference type="AlphaFoldDB" id="A0A8C4NF13"/>
<keyword evidence="1" id="KW-0863">Zinc-finger</keyword>
<evidence type="ECO:0000256" key="1">
    <source>
        <dbReference type="PROSITE-ProRule" id="PRU00047"/>
    </source>
</evidence>
<dbReference type="PROSITE" id="PS50158">
    <property type="entry name" value="ZF_CCHC"/>
    <property type="match status" value="1"/>
</dbReference>
<sequence>MANGRLHNSVYESLTRKNGVTITPPDGVSVENVVMALGELVGIENVLAASKMSQRVVVFLSEERHVAQAVETGLSVPPDVFVNVSYLDTMAVKLTLSNIPPFFSSEEIVAALSVFGTVVSRISMIPLRLRSDASVRHIMSFRRHCYIILKNNAQSLNAVMTLKNKNRNYQIYIATETTTCFICGESGHLKSDCPKNILSGISSVVEPIETNSGISRVGNVGDASNSNNLPGPSRVEVNPPLTDDESFTVVPSKRKHKLKHLNDNNSQDVTASCAKKMAPAAENNDSCLEATIDALFKTKNRFDVIAPEDDDFFVCGVGEHEQEIGFVHQEAHVTTPIVTSTL</sequence>
<organism evidence="4 5">
    <name type="scientific">Eptatretus burgeri</name>
    <name type="common">Inshore hagfish</name>
    <dbReference type="NCBI Taxonomy" id="7764"/>
    <lineage>
        <taxon>Eukaryota</taxon>
        <taxon>Metazoa</taxon>
        <taxon>Chordata</taxon>
        <taxon>Craniata</taxon>
        <taxon>Vertebrata</taxon>
        <taxon>Cyclostomata</taxon>
        <taxon>Myxini</taxon>
        <taxon>Myxiniformes</taxon>
        <taxon>Myxinidae</taxon>
        <taxon>Eptatretinae</taxon>
        <taxon>Eptatretus</taxon>
    </lineage>
</organism>
<dbReference type="SMART" id="SM00343">
    <property type="entry name" value="ZnF_C2HC"/>
    <property type="match status" value="1"/>
</dbReference>
<reference evidence="4" key="1">
    <citation type="submission" date="2025-08" db="UniProtKB">
        <authorList>
            <consortium name="Ensembl"/>
        </authorList>
    </citation>
    <scope>IDENTIFICATION</scope>
</reference>
<dbReference type="SUPFAM" id="SSF57756">
    <property type="entry name" value="Retrovirus zinc finger-like domains"/>
    <property type="match status" value="1"/>
</dbReference>
<feature type="region of interest" description="Disordered" evidence="2">
    <location>
        <begin position="216"/>
        <end position="244"/>
    </location>
</feature>
<dbReference type="Proteomes" id="UP000694388">
    <property type="component" value="Unplaced"/>
</dbReference>
<dbReference type="GeneTree" id="ENSGT00390000009800"/>
<proteinExistence type="predicted"/>
<evidence type="ECO:0000313" key="4">
    <source>
        <dbReference type="Ensembl" id="ENSEBUP00000006720.1"/>
    </source>
</evidence>
<dbReference type="Pfam" id="PF00098">
    <property type="entry name" value="zf-CCHC"/>
    <property type="match status" value="1"/>
</dbReference>
<evidence type="ECO:0000313" key="5">
    <source>
        <dbReference type="Proteomes" id="UP000694388"/>
    </source>
</evidence>
<accession>A0A8C4NF13</accession>
<dbReference type="InterPro" id="IPR001878">
    <property type="entry name" value="Znf_CCHC"/>
</dbReference>
<dbReference type="GO" id="GO:0008270">
    <property type="term" value="F:zinc ion binding"/>
    <property type="evidence" value="ECO:0007669"/>
    <property type="project" value="UniProtKB-KW"/>
</dbReference>
<protein>
    <recommendedName>
        <fullName evidence="3">CCHC-type domain-containing protein</fullName>
    </recommendedName>
</protein>
<feature type="domain" description="CCHC-type" evidence="3">
    <location>
        <begin position="180"/>
        <end position="195"/>
    </location>
</feature>